<sequence length="138" mass="15489">MTTHPTFPLRTECPPGACVCARKALLQATDGDLRVLQLTREQEKRLIERLENVRSLAELRHVEARMADQLGIRLRITASPNEVRTLKGIAILVLEQPGLCKKSRQAIPAAIRKSMDRHPQIAYDLLDEDGLFAFAPQP</sequence>
<evidence type="ECO:0008006" key="4">
    <source>
        <dbReference type="Google" id="ProtNLM"/>
    </source>
</evidence>
<proteinExistence type="predicted"/>
<reference evidence="2 3" key="1">
    <citation type="submission" date="2023-07" db="EMBL/GenBank/DDBJ databases">
        <title>Sorghum-associated microbial communities from plants grown in Nebraska, USA.</title>
        <authorList>
            <person name="Schachtman D."/>
        </authorList>
    </citation>
    <scope>NUCLEOTIDE SEQUENCE [LARGE SCALE GENOMIC DNA]</scope>
    <source>
        <strain evidence="2 3">DS1607</strain>
    </source>
</reference>
<evidence type="ECO:0000313" key="2">
    <source>
        <dbReference type="EMBL" id="MDP9900828.1"/>
    </source>
</evidence>
<keyword evidence="1" id="KW-0175">Coiled coil</keyword>
<organism evidence="2 3">
    <name type="scientific">Variovorax ginsengisoli</name>
    <dbReference type="NCBI Taxonomy" id="363844"/>
    <lineage>
        <taxon>Bacteria</taxon>
        <taxon>Pseudomonadati</taxon>
        <taxon>Pseudomonadota</taxon>
        <taxon>Betaproteobacteria</taxon>
        <taxon>Burkholderiales</taxon>
        <taxon>Comamonadaceae</taxon>
        <taxon>Variovorax</taxon>
    </lineage>
</organism>
<name>A0ABT9SAG2_9BURK</name>
<keyword evidence="3" id="KW-1185">Reference proteome</keyword>
<evidence type="ECO:0000313" key="3">
    <source>
        <dbReference type="Proteomes" id="UP001226867"/>
    </source>
</evidence>
<comment type="caution">
    <text evidence="2">The sequence shown here is derived from an EMBL/GenBank/DDBJ whole genome shotgun (WGS) entry which is preliminary data.</text>
</comment>
<feature type="coiled-coil region" evidence="1">
    <location>
        <begin position="33"/>
        <end position="60"/>
    </location>
</feature>
<protein>
    <recommendedName>
        <fullName evidence="4">Ribosomal protein S3AE</fullName>
    </recommendedName>
</protein>
<gene>
    <name evidence="2" type="ORF">J2W36_003094</name>
</gene>
<dbReference type="Proteomes" id="UP001226867">
    <property type="component" value="Unassembled WGS sequence"/>
</dbReference>
<evidence type="ECO:0000256" key="1">
    <source>
        <dbReference type="SAM" id="Coils"/>
    </source>
</evidence>
<dbReference type="RefSeq" id="WP_307690617.1">
    <property type="nucleotide sequence ID" value="NZ_JAUSRO010000009.1"/>
</dbReference>
<dbReference type="EMBL" id="JAUSRO010000009">
    <property type="protein sequence ID" value="MDP9900828.1"/>
    <property type="molecule type" value="Genomic_DNA"/>
</dbReference>
<accession>A0ABT9SAG2</accession>